<dbReference type="Pfam" id="PF18700">
    <property type="entry name" value="Castor1_N"/>
    <property type="match status" value="1"/>
</dbReference>
<dbReference type="AlphaFoldDB" id="A0A8D2JA28"/>
<feature type="domain" description="CASTOR1 N-terminal" evidence="1">
    <location>
        <begin position="9"/>
        <end position="39"/>
    </location>
</feature>
<keyword evidence="3" id="KW-1185">Reference proteome</keyword>
<proteinExistence type="predicted"/>
<dbReference type="InterPro" id="IPR040778">
    <property type="entry name" value="CASTOR1_N"/>
</dbReference>
<organism evidence="2 3">
    <name type="scientific">Varanus komodoensis</name>
    <name type="common">Komodo dragon</name>
    <dbReference type="NCBI Taxonomy" id="61221"/>
    <lineage>
        <taxon>Eukaryota</taxon>
        <taxon>Metazoa</taxon>
        <taxon>Chordata</taxon>
        <taxon>Craniata</taxon>
        <taxon>Vertebrata</taxon>
        <taxon>Euteleostomi</taxon>
        <taxon>Lepidosauria</taxon>
        <taxon>Squamata</taxon>
        <taxon>Bifurcata</taxon>
        <taxon>Unidentata</taxon>
        <taxon>Episquamata</taxon>
        <taxon>Toxicofera</taxon>
        <taxon>Anguimorpha</taxon>
        <taxon>Paleoanguimorpha</taxon>
        <taxon>Varanoidea</taxon>
        <taxon>Varanidae</taxon>
        <taxon>Varanus</taxon>
    </lineage>
</organism>
<reference evidence="2" key="2">
    <citation type="submission" date="2025-09" db="UniProtKB">
        <authorList>
            <consortium name="Ensembl"/>
        </authorList>
    </citation>
    <scope>IDENTIFICATION</scope>
</reference>
<accession>A0A8D2JA28</accession>
<dbReference type="Ensembl" id="ENSVKKT00000009092.1">
    <property type="protein sequence ID" value="ENSVKKP00000008866.1"/>
    <property type="gene ID" value="ENSVKKG00000006300.1"/>
</dbReference>
<reference evidence="2" key="1">
    <citation type="submission" date="2025-08" db="UniProtKB">
        <authorList>
            <consortium name="Ensembl"/>
        </authorList>
    </citation>
    <scope>IDENTIFICATION</scope>
</reference>
<name>A0A8D2JA28_VARKO</name>
<dbReference type="Proteomes" id="UP000694545">
    <property type="component" value="Unplaced"/>
</dbReference>
<evidence type="ECO:0000313" key="2">
    <source>
        <dbReference type="Ensembl" id="ENSVKKP00000008866.1"/>
    </source>
</evidence>
<evidence type="ECO:0000259" key="1">
    <source>
        <dbReference type="Pfam" id="PF18700"/>
    </source>
</evidence>
<protein>
    <recommendedName>
        <fullName evidence="1">CASTOR1 N-terminal domain-containing protein</fullName>
    </recommendedName>
</protein>
<sequence>MDLRILEHRVRVLSLARGGLWLYTHPLLKMLLLPQRSRCPAGRGARRRGGVCARAGVWMGAGSNVSVPGRVLFVAAEFHRAGVAGV</sequence>
<evidence type="ECO:0000313" key="3">
    <source>
        <dbReference type="Proteomes" id="UP000694545"/>
    </source>
</evidence>